<dbReference type="InterPro" id="IPR025403">
    <property type="entry name" value="TgpA-like_C"/>
</dbReference>
<dbReference type="PROSITE" id="PS51257">
    <property type="entry name" value="PROKAR_LIPOPROTEIN"/>
    <property type="match status" value="1"/>
</dbReference>
<dbReference type="OrthoDB" id="287449at2"/>
<organism evidence="5 6">
    <name type="scientific">Tautonia plasticadhaerens</name>
    <dbReference type="NCBI Taxonomy" id="2527974"/>
    <lineage>
        <taxon>Bacteria</taxon>
        <taxon>Pseudomonadati</taxon>
        <taxon>Planctomycetota</taxon>
        <taxon>Planctomycetia</taxon>
        <taxon>Isosphaerales</taxon>
        <taxon>Isosphaeraceae</taxon>
        <taxon>Tautonia</taxon>
    </lineage>
</organism>
<dbReference type="EMBL" id="CP036426">
    <property type="protein sequence ID" value="QDV34200.1"/>
    <property type="molecule type" value="Genomic_DNA"/>
</dbReference>
<keyword evidence="3" id="KW-0732">Signal</keyword>
<evidence type="ECO:0000313" key="5">
    <source>
        <dbReference type="EMBL" id="QDV34200.1"/>
    </source>
</evidence>
<feature type="domain" description="Protein-glutamine gamma-glutamyltransferase-like C-terminal" evidence="4">
    <location>
        <begin position="182"/>
        <end position="243"/>
    </location>
</feature>
<proteinExistence type="predicted"/>
<keyword evidence="2" id="KW-0812">Transmembrane</keyword>
<dbReference type="Pfam" id="PF13559">
    <property type="entry name" value="DUF4129"/>
    <property type="match status" value="1"/>
</dbReference>
<name>A0A518H033_9BACT</name>
<gene>
    <name evidence="5" type="ORF">ElP_20850</name>
</gene>
<feature type="region of interest" description="Disordered" evidence="1">
    <location>
        <begin position="63"/>
        <end position="84"/>
    </location>
</feature>
<evidence type="ECO:0000259" key="4">
    <source>
        <dbReference type="Pfam" id="PF13559"/>
    </source>
</evidence>
<reference evidence="5 6" key="1">
    <citation type="submission" date="2019-02" db="EMBL/GenBank/DDBJ databases">
        <title>Deep-cultivation of Planctomycetes and their phenomic and genomic characterization uncovers novel biology.</title>
        <authorList>
            <person name="Wiegand S."/>
            <person name="Jogler M."/>
            <person name="Boedeker C."/>
            <person name="Pinto D."/>
            <person name="Vollmers J."/>
            <person name="Rivas-Marin E."/>
            <person name="Kohn T."/>
            <person name="Peeters S.H."/>
            <person name="Heuer A."/>
            <person name="Rast P."/>
            <person name="Oberbeckmann S."/>
            <person name="Bunk B."/>
            <person name="Jeske O."/>
            <person name="Meyerdierks A."/>
            <person name="Storesund J.E."/>
            <person name="Kallscheuer N."/>
            <person name="Luecker S."/>
            <person name="Lage O.M."/>
            <person name="Pohl T."/>
            <person name="Merkel B.J."/>
            <person name="Hornburger P."/>
            <person name="Mueller R.-W."/>
            <person name="Bruemmer F."/>
            <person name="Labrenz M."/>
            <person name="Spormann A.M."/>
            <person name="Op den Camp H."/>
            <person name="Overmann J."/>
            <person name="Amann R."/>
            <person name="Jetten M.S.M."/>
            <person name="Mascher T."/>
            <person name="Medema M.H."/>
            <person name="Devos D.P."/>
            <person name="Kaster A.-K."/>
            <person name="Ovreas L."/>
            <person name="Rohde M."/>
            <person name="Galperin M.Y."/>
            <person name="Jogler C."/>
        </authorList>
    </citation>
    <scope>NUCLEOTIDE SEQUENCE [LARGE SCALE GENOMIC DNA]</scope>
    <source>
        <strain evidence="5 6">ElP</strain>
    </source>
</reference>
<keyword evidence="6" id="KW-1185">Reference proteome</keyword>
<feature type="compositionally biased region" description="Pro residues" evidence="1">
    <location>
        <begin position="65"/>
        <end position="76"/>
    </location>
</feature>
<dbReference type="RefSeq" id="WP_145268927.1">
    <property type="nucleotide sequence ID" value="NZ_CP036426.1"/>
</dbReference>
<feature type="signal peptide" evidence="3">
    <location>
        <begin position="1"/>
        <end position="25"/>
    </location>
</feature>
<sequence length="257" mass="27849" precursor="true">MVSRRIASIAAASLLILLACPDASPARQGGGTSPANPEAVSTVREALSARSFPWYDAPADDFRPVMPPAPDAPPSNPSGGRPMFDPARLSLQELGRLIVFVLLATALTGLLLYVARTWRRRSRIEGRTIAPGPPGVAGSATRVESLPRGLEVDESEPLEAARLLRARGDRARAVVLLFAHQLLLLDRLGRIRLSPGRTGRQLVRSIEDDEIRRSVSRTLRQFEEVCYGHREPGPDAFDALWAEAEVLDARLSPGVTA</sequence>
<dbReference type="KEGG" id="tpla:ElP_20850"/>
<evidence type="ECO:0000256" key="1">
    <source>
        <dbReference type="SAM" id="MobiDB-lite"/>
    </source>
</evidence>
<keyword evidence="2" id="KW-0472">Membrane</keyword>
<evidence type="ECO:0000313" key="6">
    <source>
        <dbReference type="Proteomes" id="UP000317835"/>
    </source>
</evidence>
<evidence type="ECO:0000256" key="3">
    <source>
        <dbReference type="SAM" id="SignalP"/>
    </source>
</evidence>
<feature type="chain" id="PRO_5021834790" description="Protein-glutamine gamma-glutamyltransferase-like C-terminal domain-containing protein" evidence="3">
    <location>
        <begin position="26"/>
        <end position="257"/>
    </location>
</feature>
<protein>
    <recommendedName>
        <fullName evidence="4">Protein-glutamine gamma-glutamyltransferase-like C-terminal domain-containing protein</fullName>
    </recommendedName>
</protein>
<feature type="transmembrane region" description="Helical" evidence="2">
    <location>
        <begin position="94"/>
        <end position="115"/>
    </location>
</feature>
<evidence type="ECO:0000256" key="2">
    <source>
        <dbReference type="SAM" id="Phobius"/>
    </source>
</evidence>
<accession>A0A518H033</accession>
<dbReference type="AlphaFoldDB" id="A0A518H033"/>
<dbReference type="Proteomes" id="UP000317835">
    <property type="component" value="Chromosome"/>
</dbReference>
<keyword evidence="2" id="KW-1133">Transmembrane helix</keyword>